<reference evidence="5 6" key="1">
    <citation type="submission" date="2018-04" db="EMBL/GenBank/DDBJ databases">
        <authorList>
            <person name="Huttner S."/>
            <person name="Dainat J."/>
        </authorList>
    </citation>
    <scope>NUCLEOTIDE SEQUENCE [LARGE SCALE GENOMIC DNA]</scope>
</reference>
<dbReference type="PROSITE" id="PS50118">
    <property type="entry name" value="HMG_BOX_2"/>
    <property type="match status" value="1"/>
</dbReference>
<feature type="domain" description="HMG box" evidence="4">
    <location>
        <begin position="237"/>
        <end position="303"/>
    </location>
</feature>
<evidence type="ECO:0000313" key="5">
    <source>
        <dbReference type="EMBL" id="SPQ19425.1"/>
    </source>
</evidence>
<dbReference type="GO" id="GO:0005634">
    <property type="term" value="C:nucleus"/>
    <property type="evidence" value="ECO:0007669"/>
    <property type="project" value="UniProtKB-UniRule"/>
</dbReference>
<dbReference type="GO" id="GO:0003677">
    <property type="term" value="F:DNA binding"/>
    <property type="evidence" value="ECO:0007669"/>
    <property type="project" value="UniProtKB-UniRule"/>
</dbReference>
<feature type="compositionally biased region" description="Basic and acidic residues" evidence="3">
    <location>
        <begin position="96"/>
        <end position="111"/>
    </location>
</feature>
<evidence type="ECO:0000256" key="2">
    <source>
        <dbReference type="PROSITE-ProRule" id="PRU00267"/>
    </source>
</evidence>
<dbReference type="Pfam" id="PF00505">
    <property type="entry name" value="HMG_box"/>
    <property type="match status" value="1"/>
</dbReference>
<gene>
    <name evidence="5" type="ORF">TT172_LOCUS1844</name>
</gene>
<organism evidence="5 6">
    <name type="scientific">Thermothielavioides terrestris</name>
    <dbReference type="NCBI Taxonomy" id="2587410"/>
    <lineage>
        <taxon>Eukaryota</taxon>
        <taxon>Fungi</taxon>
        <taxon>Dikarya</taxon>
        <taxon>Ascomycota</taxon>
        <taxon>Pezizomycotina</taxon>
        <taxon>Sordariomycetes</taxon>
        <taxon>Sordariomycetidae</taxon>
        <taxon>Sordariales</taxon>
        <taxon>Chaetomiaceae</taxon>
        <taxon>Thermothielavioides</taxon>
    </lineage>
</organism>
<accession>A0A446BAB3</accession>
<dbReference type="InterPro" id="IPR036910">
    <property type="entry name" value="HMG_box_dom_sf"/>
</dbReference>
<evidence type="ECO:0000259" key="4">
    <source>
        <dbReference type="PROSITE" id="PS50118"/>
    </source>
</evidence>
<name>A0A446BAB3_9PEZI</name>
<keyword evidence="2" id="KW-0539">Nucleus</keyword>
<dbReference type="SUPFAM" id="SSF47095">
    <property type="entry name" value="HMG-box"/>
    <property type="match status" value="2"/>
</dbReference>
<dbReference type="SMART" id="SM00398">
    <property type="entry name" value="HMG"/>
    <property type="match status" value="2"/>
</dbReference>
<sequence>MWSSIGRATVRQVRVARLPIRSASRLAVQLAPRRATPSIPSGIRVAAVFARGFAQRSRPKQTSTSEAPKTKKAAAAKKKTGKPKARTAAKKAASRPKKELTEEEKAKLAEREKRRELDALKKKALLKEQPAPLPTAPWVLFVSTRMKELTSQTPGAQVVFSDLMPKVAAEYKALPPAELEKLKATASQNKIANEIAKKNFIESRPVHEIRAANLARKALRRKFGVQRVGTLSDPRFPKQTVGPYFAYLKSRLHAADLAGLDHSAKTARLASEWKNLGEEERKPFIEMSATDSLRYQREIEAYRKEAGL</sequence>
<evidence type="ECO:0000313" key="6">
    <source>
        <dbReference type="Proteomes" id="UP000289323"/>
    </source>
</evidence>
<dbReference type="Gene3D" id="1.10.30.10">
    <property type="entry name" value="High mobility group box domain"/>
    <property type="match status" value="2"/>
</dbReference>
<dbReference type="AlphaFoldDB" id="A0A446BAB3"/>
<proteinExistence type="predicted"/>
<dbReference type="Proteomes" id="UP000289323">
    <property type="component" value="Unassembled WGS sequence"/>
</dbReference>
<dbReference type="PANTHER" id="PTHR48112">
    <property type="entry name" value="HIGH MOBILITY GROUP PROTEIN DSP1"/>
    <property type="match status" value="1"/>
</dbReference>
<feature type="DNA-binding region" description="HMG box" evidence="2">
    <location>
        <begin position="237"/>
        <end position="303"/>
    </location>
</feature>
<evidence type="ECO:0000256" key="1">
    <source>
        <dbReference type="ARBA" id="ARBA00023125"/>
    </source>
</evidence>
<dbReference type="InterPro" id="IPR009071">
    <property type="entry name" value="HMG_box_dom"/>
</dbReference>
<dbReference type="InterPro" id="IPR050342">
    <property type="entry name" value="HMGB"/>
</dbReference>
<keyword evidence="1 2" id="KW-0238">DNA-binding</keyword>
<protein>
    <submittedName>
        <fullName evidence="5">4948b468-bb2d-4ba7-8b43-c2e639762a7c</fullName>
    </submittedName>
</protein>
<dbReference type="EMBL" id="OUUZ01000001">
    <property type="protein sequence ID" value="SPQ19425.1"/>
    <property type="molecule type" value="Genomic_DNA"/>
</dbReference>
<feature type="compositionally biased region" description="Basic residues" evidence="3">
    <location>
        <begin position="70"/>
        <end position="95"/>
    </location>
</feature>
<evidence type="ECO:0000256" key="3">
    <source>
        <dbReference type="SAM" id="MobiDB-lite"/>
    </source>
</evidence>
<feature type="region of interest" description="Disordered" evidence="3">
    <location>
        <begin position="54"/>
        <end position="111"/>
    </location>
</feature>